<dbReference type="SUPFAM" id="SSF57667">
    <property type="entry name" value="beta-beta-alpha zinc fingers"/>
    <property type="match status" value="2"/>
</dbReference>
<evidence type="ECO:0000259" key="12">
    <source>
        <dbReference type="PROSITE" id="PS50157"/>
    </source>
</evidence>
<name>A0A4Y2SU59_ARAVE</name>
<keyword evidence="6" id="KW-0862">Zinc</keyword>
<keyword evidence="3" id="KW-0479">Metal-binding</keyword>
<dbReference type="Proteomes" id="UP000499080">
    <property type="component" value="Unassembled WGS sequence"/>
</dbReference>
<dbReference type="PANTHER" id="PTHR24404:SF114">
    <property type="entry name" value="KLUMPFUSS, ISOFORM B-RELATED"/>
    <property type="match status" value="1"/>
</dbReference>
<keyword evidence="4" id="KW-0677">Repeat</keyword>
<feature type="domain" description="C2H2-type" evidence="12">
    <location>
        <begin position="366"/>
        <end position="391"/>
    </location>
</feature>
<keyword evidence="9" id="KW-0804">Transcription</keyword>
<accession>A0A4Y2SU59</accession>
<dbReference type="GO" id="GO:0008270">
    <property type="term" value="F:zinc ion binding"/>
    <property type="evidence" value="ECO:0007669"/>
    <property type="project" value="UniProtKB-KW"/>
</dbReference>
<dbReference type="AlphaFoldDB" id="A0A4Y2SU59"/>
<dbReference type="InterPro" id="IPR036236">
    <property type="entry name" value="Znf_C2H2_sf"/>
</dbReference>
<reference evidence="13 14" key="1">
    <citation type="journal article" date="2019" name="Sci. Rep.">
        <title>Orb-weaving spider Araneus ventricosus genome elucidates the spidroin gene catalogue.</title>
        <authorList>
            <person name="Kono N."/>
            <person name="Nakamura H."/>
            <person name="Ohtoshi R."/>
            <person name="Moran D.A.P."/>
            <person name="Shinohara A."/>
            <person name="Yoshida Y."/>
            <person name="Fujiwara M."/>
            <person name="Mori M."/>
            <person name="Tomita M."/>
            <person name="Arakawa K."/>
        </authorList>
    </citation>
    <scope>NUCLEOTIDE SEQUENCE [LARGE SCALE GENOMIC DNA]</scope>
</reference>
<proteinExistence type="inferred from homology"/>
<dbReference type="GO" id="GO:0000978">
    <property type="term" value="F:RNA polymerase II cis-regulatory region sequence-specific DNA binding"/>
    <property type="evidence" value="ECO:0007669"/>
    <property type="project" value="TreeGrafter"/>
</dbReference>
<dbReference type="PROSITE" id="PS50157">
    <property type="entry name" value="ZINC_FINGER_C2H2_2"/>
    <property type="match status" value="3"/>
</dbReference>
<keyword evidence="5 11" id="KW-0863">Zinc-finger</keyword>
<evidence type="ECO:0000256" key="9">
    <source>
        <dbReference type="ARBA" id="ARBA00023163"/>
    </source>
</evidence>
<evidence type="ECO:0000256" key="10">
    <source>
        <dbReference type="ARBA" id="ARBA00023242"/>
    </source>
</evidence>
<evidence type="ECO:0000256" key="7">
    <source>
        <dbReference type="ARBA" id="ARBA00023015"/>
    </source>
</evidence>
<feature type="domain" description="C2H2-type" evidence="12">
    <location>
        <begin position="310"/>
        <end position="337"/>
    </location>
</feature>
<dbReference type="FunFam" id="3.30.160.60:FF:000624">
    <property type="entry name" value="zinc finger protein 697"/>
    <property type="match status" value="1"/>
</dbReference>
<sequence length="391" mass="44858">MVMRAFPPNGEMASNFYRLTSMACHLGLGEDDLNMPSIPNSSNNKPDFSLERFAINGMPKYKVPKLDVFEEFQSEPKIQNDPSKFMAKLVERIHGYEISSVSNEPPVINDDRGRINHDLIMVIKPDSEIAVENIRLSEMYHQFSKYGQDTQTILMINDLDSMTDYFAVTEAKPSRPLVLNSMPMQGSPERSGSIYDKVIFNGSNAEMMRRKCTNATTENKIVLNDMNGRRNTEESATIGNSFTEKSDSFEDYPIDAAHVLSDPSFSQFNEPYTSVCLKEFQTKGNVKRHSMLRNSHFRKHMIIHKGINQNKCDVCTKLLRRKGHFQRHAFTHTDDKLFKCEVCGKSFRQKRHLLRQVLTRTGDKAYECIICGKKFANKSNLHSHKKTHKPK</sequence>
<keyword evidence="14" id="KW-1185">Reference proteome</keyword>
<evidence type="ECO:0000313" key="14">
    <source>
        <dbReference type="Proteomes" id="UP000499080"/>
    </source>
</evidence>
<organism evidence="13 14">
    <name type="scientific">Araneus ventricosus</name>
    <name type="common">Orbweaver spider</name>
    <name type="synonym">Epeira ventricosa</name>
    <dbReference type="NCBI Taxonomy" id="182803"/>
    <lineage>
        <taxon>Eukaryota</taxon>
        <taxon>Metazoa</taxon>
        <taxon>Ecdysozoa</taxon>
        <taxon>Arthropoda</taxon>
        <taxon>Chelicerata</taxon>
        <taxon>Arachnida</taxon>
        <taxon>Araneae</taxon>
        <taxon>Araneomorphae</taxon>
        <taxon>Entelegynae</taxon>
        <taxon>Araneoidea</taxon>
        <taxon>Araneidae</taxon>
        <taxon>Araneus</taxon>
    </lineage>
</organism>
<keyword evidence="10" id="KW-0539">Nucleus</keyword>
<evidence type="ECO:0000256" key="1">
    <source>
        <dbReference type="ARBA" id="ARBA00004123"/>
    </source>
</evidence>
<dbReference type="PANTHER" id="PTHR24404">
    <property type="entry name" value="ZINC FINGER PROTEIN"/>
    <property type="match status" value="1"/>
</dbReference>
<dbReference type="GO" id="GO:0005634">
    <property type="term" value="C:nucleus"/>
    <property type="evidence" value="ECO:0007669"/>
    <property type="project" value="UniProtKB-SubCell"/>
</dbReference>
<evidence type="ECO:0000256" key="4">
    <source>
        <dbReference type="ARBA" id="ARBA00022737"/>
    </source>
</evidence>
<comment type="caution">
    <text evidence="13">The sequence shown here is derived from an EMBL/GenBank/DDBJ whole genome shotgun (WGS) entry which is preliminary data.</text>
</comment>
<dbReference type="InterPro" id="IPR050589">
    <property type="entry name" value="Ikaros_C2H2-ZF"/>
</dbReference>
<comment type="similarity">
    <text evidence="2">Belongs to the krueppel C2H2-type zinc-finger protein family.</text>
</comment>
<dbReference type="Pfam" id="PF13894">
    <property type="entry name" value="zf-C2H2_4"/>
    <property type="match status" value="1"/>
</dbReference>
<dbReference type="Pfam" id="PF00096">
    <property type="entry name" value="zf-C2H2"/>
    <property type="match status" value="1"/>
</dbReference>
<dbReference type="Gene3D" id="3.30.160.60">
    <property type="entry name" value="Classic Zinc Finger"/>
    <property type="match status" value="3"/>
</dbReference>
<dbReference type="GO" id="GO:0006357">
    <property type="term" value="P:regulation of transcription by RNA polymerase II"/>
    <property type="evidence" value="ECO:0007669"/>
    <property type="project" value="TreeGrafter"/>
</dbReference>
<dbReference type="InterPro" id="IPR013087">
    <property type="entry name" value="Znf_C2H2_type"/>
</dbReference>
<gene>
    <name evidence="13" type="primary">Zbtb49_2</name>
    <name evidence="13" type="ORF">AVEN_234683_1</name>
</gene>
<evidence type="ECO:0000256" key="5">
    <source>
        <dbReference type="ARBA" id="ARBA00022771"/>
    </source>
</evidence>
<comment type="subcellular location">
    <subcellularLocation>
        <location evidence="1">Nucleus</location>
    </subcellularLocation>
</comment>
<evidence type="ECO:0000256" key="8">
    <source>
        <dbReference type="ARBA" id="ARBA00023125"/>
    </source>
</evidence>
<evidence type="ECO:0000256" key="6">
    <source>
        <dbReference type="ARBA" id="ARBA00022833"/>
    </source>
</evidence>
<evidence type="ECO:0000256" key="11">
    <source>
        <dbReference type="PROSITE-ProRule" id="PRU00042"/>
    </source>
</evidence>
<dbReference type="PROSITE" id="PS00028">
    <property type="entry name" value="ZINC_FINGER_C2H2_1"/>
    <property type="match status" value="2"/>
</dbReference>
<evidence type="ECO:0000256" key="2">
    <source>
        <dbReference type="ARBA" id="ARBA00006991"/>
    </source>
</evidence>
<dbReference type="GO" id="GO:0003700">
    <property type="term" value="F:DNA-binding transcription factor activity"/>
    <property type="evidence" value="ECO:0007669"/>
    <property type="project" value="TreeGrafter"/>
</dbReference>
<keyword evidence="8" id="KW-0238">DNA-binding</keyword>
<dbReference type="SMART" id="SM00355">
    <property type="entry name" value="ZnF_C2H2"/>
    <property type="match status" value="3"/>
</dbReference>
<protein>
    <submittedName>
        <fullName evidence="13">Zinc finger and BTB domain-containing protein 49</fullName>
    </submittedName>
</protein>
<keyword evidence="7" id="KW-0805">Transcription regulation</keyword>
<dbReference type="EMBL" id="BGPR01024118">
    <property type="protein sequence ID" value="GBN91882.1"/>
    <property type="molecule type" value="Genomic_DNA"/>
</dbReference>
<feature type="domain" description="C2H2-type" evidence="12">
    <location>
        <begin position="338"/>
        <end position="365"/>
    </location>
</feature>
<evidence type="ECO:0000256" key="3">
    <source>
        <dbReference type="ARBA" id="ARBA00022723"/>
    </source>
</evidence>
<evidence type="ECO:0000313" key="13">
    <source>
        <dbReference type="EMBL" id="GBN91882.1"/>
    </source>
</evidence>
<dbReference type="FunFam" id="3.30.160.60:FF:000193">
    <property type="entry name" value="Zinc finger protein 300"/>
    <property type="match status" value="1"/>
</dbReference>